<proteinExistence type="predicted"/>
<keyword evidence="4" id="KW-1185">Reference proteome</keyword>
<evidence type="ECO:0000256" key="1">
    <source>
        <dbReference type="SAM" id="Coils"/>
    </source>
</evidence>
<reference evidence="3 4" key="1">
    <citation type="submission" date="2023-08" db="EMBL/GenBank/DDBJ databases">
        <authorList>
            <person name="Palmer J.M."/>
        </authorList>
    </citation>
    <scope>NUCLEOTIDE SEQUENCE [LARGE SCALE GENOMIC DNA]</scope>
    <source>
        <strain evidence="3 4">TWF481</strain>
    </source>
</reference>
<organism evidence="3 4">
    <name type="scientific">Arthrobotrys musiformis</name>
    <dbReference type="NCBI Taxonomy" id="47236"/>
    <lineage>
        <taxon>Eukaryota</taxon>
        <taxon>Fungi</taxon>
        <taxon>Dikarya</taxon>
        <taxon>Ascomycota</taxon>
        <taxon>Pezizomycotina</taxon>
        <taxon>Orbiliomycetes</taxon>
        <taxon>Orbiliales</taxon>
        <taxon>Orbiliaceae</taxon>
        <taxon>Arthrobotrys</taxon>
    </lineage>
</organism>
<evidence type="ECO:0000313" key="4">
    <source>
        <dbReference type="Proteomes" id="UP001370758"/>
    </source>
</evidence>
<sequence length="149" mass="17046">MVVVPNVGAELLVKPIAHVHQKLKARKSIIQSSQNGLILAGDQCASARLHRDVCPEEYSSTSAQMMDDIMSEEEENQRKNQETLDRYKKMSPFSYVLRRGSQEDIMQVGKNAEFSRERIGQLQKSHSMRVASRDRQNRLSKKNKIYGEP</sequence>
<dbReference type="Proteomes" id="UP001370758">
    <property type="component" value="Unassembled WGS sequence"/>
</dbReference>
<dbReference type="AlphaFoldDB" id="A0AAV9WA68"/>
<accession>A0AAV9WA68</accession>
<evidence type="ECO:0000313" key="3">
    <source>
        <dbReference type="EMBL" id="KAK6505084.1"/>
    </source>
</evidence>
<evidence type="ECO:0000256" key="2">
    <source>
        <dbReference type="SAM" id="MobiDB-lite"/>
    </source>
</evidence>
<dbReference type="EMBL" id="JAVHJL010000004">
    <property type="protein sequence ID" value="KAK6505084.1"/>
    <property type="molecule type" value="Genomic_DNA"/>
</dbReference>
<protein>
    <submittedName>
        <fullName evidence="3">Uncharacterized protein</fullName>
    </submittedName>
</protein>
<comment type="caution">
    <text evidence="3">The sequence shown here is derived from an EMBL/GenBank/DDBJ whole genome shotgun (WGS) entry which is preliminary data.</text>
</comment>
<gene>
    <name evidence="3" type="ORF">TWF481_007006</name>
</gene>
<feature type="region of interest" description="Disordered" evidence="2">
    <location>
        <begin position="119"/>
        <end position="149"/>
    </location>
</feature>
<name>A0AAV9WA68_9PEZI</name>
<keyword evidence="1" id="KW-0175">Coiled coil</keyword>
<feature type="compositionally biased region" description="Basic residues" evidence="2">
    <location>
        <begin position="138"/>
        <end position="149"/>
    </location>
</feature>
<feature type="coiled-coil region" evidence="1">
    <location>
        <begin position="62"/>
        <end position="90"/>
    </location>
</feature>